<keyword evidence="5" id="KW-1133">Transmembrane helix</keyword>
<dbReference type="InterPro" id="IPR050121">
    <property type="entry name" value="Cytochrome_P450_monoxygenase"/>
</dbReference>
<dbReference type="PRINTS" id="PR00385">
    <property type="entry name" value="P450"/>
</dbReference>
<keyword evidence="3" id="KW-0479">Metal-binding</keyword>
<dbReference type="GO" id="GO:0005506">
    <property type="term" value="F:iron ion binding"/>
    <property type="evidence" value="ECO:0007669"/>
    <property type="project" value="InterPro"/>
</dbReference>
<organism evidence="6 7">
    <name type="scientific">Polyplosphaeria fusca</name>
    <dbReference type="NCBI Taxonomy" id="682080"/>
    <lineage>
        <taxon>Eukaryota</taxon>
        <taxon>Fungi</taxon>
        <taxon>Dikarya</taxon>
        <taxon>Ascomycota</taxon>
        <taxon>Pezizomycotina</taxon>
        <taxon>Dothideomycetes</taxon>
        <taxon>Pleosporomycetidae</taxon>
        <taxon>Pleosporales</taxon>
        <taxon>Tetraplosphaeriaceae</taxon>
        <taxon>Polyplosphaeria</taxon>
    </lineage>
</organism>
<dbReference type="GO" id="GO:0004497">
    <property type="term" value="F:monooxygenase activity"/>
    <property type="evidence" value="ECO:0007669"/>
    <property type="project" value="UniProtKB-KW"/>
</dbReference>
<keyword evidence="5" id="KW-0472">Membrane</keyword>
<evidence type="ECO:0000313" key="6">
    <source>
        <dbReference type="EMBL" id="KAF2733437.1"/>
    </source>
</evidence>
<dbReference type="GO" id="GO:0020037">
    <property type="term" value="F:heme binding"/>
    <property type="evidence" value="ECO:0007669"/>
    <property type="project" value="InterPro"/>
</dbReference>
<feature type="transmembrane region" description="Helical" evidence="5">
    <location>
        <begin position="20"/>
        <end position="42"/>
    </location>
</feature>
<keyword evidence="7" id="KW-1185">Reference proteome</keyword>
<accession>A0A9P4UYQ0</accession>
<dbReference type="EMBL" id="ML996161">
    <property type="protein sequence ID" value="KAF2733437.1"/>
    <property type="molecule type" value="Genomic_DNA"/>
</dbReference>
<keyword evidence="6" id="KW-0503">Monooxygenase</keyword>
<name>A0A9P4UYQ0_9PLEO</name>
<protein>
    <submittedName>
        <fullName evidence="6">Cytochrome P450 monooxygenase-like protein</fullName>
    </submittedName>
</protein>
<dbReference type="InterPro" id="IPR002403">
    <property type="entry name" value="Cyt_P450_E_grp-IV"/>
</dbReference>
<comment type="cofactor">
    <cofactor evidence="1">
        <name>heme</name>
        <dbReference type="ChEBI" id="CHEBI:30413"/>
    </cofactor>
</comment>
<evidence type="ECO:0000256" key="3">
    <source>
        <dbReference type="ARBA" id="ARBA00022723"/>
    </source>
</evidence>
<dbReference type="Gene3D" id="1.10.630.10">
    <property type="entry name" value="Cytochrome P450"/>
    <property type="match status" value="1"/>
</dbReference>
<dbReference type="AlphaFoldDB" id="A0A9P4UYQ0"/>
<sequence length="554" mass="61613">MPLYLLIARDSSLFAHSHAMSIASLPVSVALVPVLVVVYAVYSYFANPLRRVPAAHPLSHFTSLWIHWVRWRHVENATLKDAHARLGPIVCLGPDEISVNCVTGGIRDVYAGGFEKGNGKYNWYEFFQNYDGVPNMFSLAGNKMHSVRKRMLSNVYSKSVVTSSPALLAQMSTILCERFLPHLDTVASSEAPVLNIYATLSAATMDVVTGYIFGLKASSDLLSNSQQLSWFLDLYNSRRSFNFWGQEFPGLTSALRKYLGHRLTPNFVDVANDQIEKWTLGMCDGAETVCRQPDVAVEDTPSVYQQLASALSKEAKKVGDEKTDPKYAIASELLDHLAAGFDTSGITLTYIIHELSLHKDVQSNLRQELLTLSPPLVPSKAATIPNPKAVDGLPYLHAVIWETLRLHSAIPGPQPRFTPPKGCKLGSDGQSYYIPGGVRVSASAGLLHQNPVVYEQPEEWLPERWLDVLDEEKRKDMESRWFWAFGRSVRSRHKTRAILVEMLTWPDSGGRMCVGSHLAVYRKLRVLLPCPGARHRKMKHMGPPSTAPVGIHVA</sequence>
<keyword evidence="5" id="KW-0812">Transmembrane</keyword>
<dbReference type="PANTHER" id="PTHR24305:SF166">
    <property type="entry name" value="CYTOCHROME P450 12A4, MITOCHONDRIAL-RELATED"/>
    <property type="match status" value="1"/>
</dbReference>
<keyword evidence="4" id="KW-0408">Iron</keyword>
<evidence type="ECO:0000256" key="2">
    <source>
        <dbReference type="ARBA" id="ARBA00010617"/>
    </source>
</evidence>
<evidence type="ECO:0000256" key="1">
    <source>
        <dbReference type="ARBA" id="ARBA00001971"/>
    </source>
</evidence>
<dbReference type="InterPro" id="IPR001128">
    <property type="entry name" value="Cyt_P450"/>
</dbReference>
<comment type="caution">
    <text evidence="6">The sequence shown here is derived from an EMBL/GenBank/DDBJ whole genome shotgun (WGS) entry which is preliminary data.</text>
</comment>
<evidence type="ECO:0000256" key="5">
    <source>
        <dbReference type="SAM" id="Phobius"/>
    </source>
</evidence>
<proteinExistence type="inferred from homology"/>
<reference evidence="6" key="1">
    <citation type="journal article" date="2020" name="Stud. Mycol.">
        <title>101 Dothideomycetes genomes: a test case for predicting lifestyles and emergence of pathogens.</title>
        <authorList>
            <person name="Haridas S."/>
            <person name="Albert R."/>
            <person name="Binder M."/>
            <person name="Bloem J."/>
            <person name="Labutti K."/>
            <person name="Salamov A."/>
            <person name="Andreopoulos B."/>
            <person name="Baker S."/>
            <person name="Barry K."/>
            <person name="Bills G."/>
            <person name="Bluhm B."/>
            <person name="Cannon C."/>
            <person name="Castanera R."/>
            <person name="Culley D."/>
            <person name="Daum C."/>
            <person name="Ezra D."/>
            <person name="Gonzalez J."/>
            <person name="Henrissat B."/>
            <person name="Kuo A."/>
            <person name="Liang C."/>
            <person name="Lipzen A."/>
            <person name="Lutzoni F."/>
            <person name="Magnuson J."/>
            <person name="Mondo S."/>
            <person name="Nolan M."/>
            <person name="Ohm R."/>
            <person name="Pangilinan J."/>
            <person name="Park H.-J."/>
            <person name="Ramirez L."/>
            <person name="Alfaro M."/>
            <person name="Sun H."/>
            <person name="Tritt A."/>
            <person name="Yoshinaga Y."/>
            <person name="Zwiers L.-H."/>
            <person name="Turgeon B."/>
            <person name="Goodwin S."/>
            <person name="Spatafora J."/>
            <person name="Crous P."/>
            <person name="Grigoriev I."/>
        </authorList>
    </citation>
    <scope>NUCLEOTIDE SEQUENCE</scope>
    <source>
        <strain evidence="6">CBS 125425</strain>
    </source>
</reference>
<dbReference type="Pfam" id="PF00067">
    <property type="entry name" value="p450"/>
    <property type="match status" value="1"/>
</dbReference>
<keyword evidence="6" id="KW-0560">Oxidoreductase</keyword>
<gene>
    <name evidence="6" type="ORF">EJ04DRAFT_272106</name>
</gene>
<dbReference type="Proteomes" id="UP000799444">
    <property type="component" value="Unassembled WGS sequence"/>
</dbReference>
<dbReference type="OrthoDB" id="1470350at2759"/>
<evidence type="ECO:0000313" key="7">
    <source>
        <dbReference type="Proteomes" id="UP000799444"/>
    </source>
</evidence>
<evidence type="ECO:0000256" key="4">
    <source>
        <dbReference type="ARBA" id="ARBA00023004"/>
    </source>
</evidence>
<comment type="similarity">
    <text evidence="2">Belongs to the cytochrome P450 family.</text>
</comment>
<dbReference type="PRINTS" id="PR00465">
    <property type="entry name" value="EP450IV"/>
</dbReference>
<dbReference type="GO" id="GO:0016705">
    <property type="term" value="F:oxidoreductase activity, acting on paired donors, with incorporation or reduction of molecular oxygen"/>
    <property type="evidence" value="ECO:0007669"/>
    <property type="project" value="InterPro"/>
</dbReference>
<dbReference type="InterPro" id="IPR036396">
    <property type="entry name" value="Cyt_P450_sf"/>
</dbReference>
<dbReference type="PANTHER" id="PTHR24305">
    <property type="entry name" value="CYTOCHROME P450"/>
    <property type="match status" value="1"/>
</dbReference>
<dbReference type="SUPFAM" id="SSF48264">
    <property type="entry name" value="Cytochrome P450"/>
    <property type="match status" value="1"/>
</dbReference>